<dbReference type="InterPro" id="IPR000182">
    <property type="entry name" value="GNAT_dom"/>
</dbReference>
<dbReference type="InterPro" id="IPR050769">
    <property type="entry name" value="NAT_camello-type"/>
</dbReference>
<evidence type="ECO:0000256" key="1">
    <source>
        <dbReference type="ARBA" id="ARBA00022679"/>
    </source>
</evidence>
<feature type="domain" description="N-acetyltransferase" evidence="3">
    <location>
        <begin position="159"/>
        <end position="321"/>
    </location>
</feature>
<dbReference type="Pfam" id="PF13508">
    <property type="entry name" value="Acetyltransf_7"/>
    <property type="match status" value="1"/>
</dbReference>
<protein>
    <submittedName>
        <fullName evidence="4">Acetyltransferase</fullName>
    </submittedName>
</protein>
<organism evidence="4 5">
    <name type="scientific">Saccharomonospora azurea NA-128</name>
    <dbReference type="NCBI Taxonomy" id="882081"/>
    <lineage>
        <taxon>Bacteria</taxon>
        <taxon>Bacillati</taxon>
        <taxon>Actinomycetota</taxon>
        <taxon>Actinomycetes</taxon>
        <taxon>Pseudonocardiales</taxon>
        <taxon>Pseudonocardiaceae</taxon>
        <taxon>Saccharomonospora</taxon>
    </lineage>
</organism>
<dbReference type="InterPro" id="IPR016181">
    <property type="entry name" value="Acyl_CoA_acyltransferase"/>
</dbReference>
<dbReference type="EMBL" id="CM001466">
    <property type="protein sequence ID" value="EHY88250.1"/>
    <property type="molecule type" value="Genomic_DNA"/>
</dbReference>
<dbReference type="Gene3D" id="3.40.630.30">
    <property type="match status" value="1"/>
</dbReference>
<sequence>MDHLGGTSRDGRTVSTTDGPSMTEPTDLVADQNQRWASLDPLLAHGTEPGPGRTVVATLADGSRATAVLAEHHDRGQHVWTLTPFLGRHGGAGMDAVLRALRAHLDRSPPPADSVCTLTWPSRDADCVRPLLLHGLVPVLALGVRTTVDAVSRTTPNAVEVRPAEPDDAESVERLARQETEHSSLFSVSAPPNGHTEDAVTDALHTPGLIWVAERRDTAANPVVGLIQLREVESDSPEFEGLLPAGRWGQIVRISVRPDLRGRGVGRALSTTAHAAFARAGLRRGVVWYSPLNPRASVFWHRQGYRPLWTVWQCSPASALR</sequence>
<evidence type="ECO:0000313" key="4">
    <source>
        <dbReference type="EMBL" id="EHY88250.1"/>
    </source>
</evidence>
<dbReference type="Proteomes" id="UP000004705">
    <property type="component" value="Chromosome"/>
</dbReference>
<dbReference type="CDD" id="cd04301">
    <property type="entry name" value="NAT_SF"/>
    <property type="match status" value="1"/>
</dbReference>
<evidence type="ECO:0000256" key="2">
    <source>
        <dbReference type="SAM" id="MobiDB-lite"/>
    </source>
</evidence>
<evidence type="ECO:0000259" key="3">
    <source>
        <dbReference type="PROSITE" id="PS51186"/>
    </source>
</evidence>
<dbReference type="GO" id="GO:0008080">
    <property type="term" value="F:N-acetyltransferase activity"/>
    <property type="evidence" value="ECO:0007669"/>
    <property type="project" value="InterPro"/>
</dbReference>
<dbReference type="AlphaFoldDB" id="H8G6A7"/>
<gene>
    <name evidence="4" type="ORF">SacazDRAFT_01318</name>
</gene>
<keyword evidence="1" id="KW-0808">Transferase</keyword>
<dbReference type="PROSITE" id="PS51186">
    <property type="entry name" value="GNAT"/>
    <property type="match status" value="1"/>
</dbReference>
<feature type="region of interest" description="Disordered" evidence="2">
    <location>
        <begin position="1"/>
        <end position="31"/>
    </location>
</feature>
<accession>H8G6A7</accession>
<feature type="compositionally biased region" description="Polar residues" evidence="2">
    <location>
        <begin position="13"/>
        <end position="24"/>
    </location>
</feature>
<evidence type="ECO:0000313" key="5">
    <source>
        <dbReference type="Proteomes" id="UP000004705"/>
    </source>
</evidence>
<dbReference type="PANTHER" id="PTHR13947:SF37">
    <property type="entry name" value="LD18367P"/>
    <property type="match status" value="1"/>
</dbReference>
<dbReference type="PANTHER" id="PTHR13947">
    <property type="entry name" value="GNAT FAMILY N-ACETYLTRANSFERASE"/>
    <property type="match status" value="1"/>
</dbReference>
<dbReference type="SUPFAM" id="SSF55729">
    <property type="entry name" value="Acyl-CoA N-acyltransferases (Nat)"/>
    <property type="match status" value="1"/>
</dbReference>
<name>H8G6A7_9PSEU</name>
<proteinExistence type="predicted"/>
<dbReference type="HOGENOM" id="CLU_060314_0_0_11"/>
<keyword evidence="5" id="KW-1185">Reference proteome</keyword>
<reference evidence="4 5" key="1">
    <citation type="journal article" date="2012" name="Stand. Genomic Sci.">
        <title>Genome sequence of the soil bacterium Saccharomonospora azurea type strain (NA-128(T)).</title>
        <authorList>
            <person name="Klenk H.P."/>
            <person name="Held B."/>
            <person name="Lucas S."/>
            <person name="Lapidus A."/>
            <person name="Copeland A."/>
            <person name="Hammon N."/>
            <person name="Pitluck S."/>
            <person name="Goodwin L.A."/>
            <person name="Han C."/>
            <person name="Tapia R."/>
            <person name="Brambilla E.M."/>
            <person name="Potter G."/>
            <person name="Land M."/>
            <person name="Ivanova N."/>
            <person name="Rohde M."/>
            <person name="Goker M."/>
            <person name="Detter J.C."/>
            <person name="Kyrpides N.C."/>
            <person name="Woyke T."/>
        </authorList>
    </citation>
    <scope>NUCLEOTIDE SEQUENCE [LARGE SCALE GENOMIC DNA]</scope>
    <source>
        <strain evidence="4 5">NA-128</strain>
    </source>
</reference>
<dbReference type="OrthoDB" id="149709at2"/>